<dbReference type="Proteomes" id="UP000645462">
    <property type="component" value="Unassembled WGS sequence"/>
</dbReference>
<gene>
    <name evidence="6" type="ORF">GCM10011363_32900</name>
</gene>
<name>A0ABQ1L0T5_9RHOB</name>
<dbReference type="InterPro" id="IPR036388">
    <property type="entry name" value="WH-like_DNA-bd_sf"/>
</dbReference>
<dbReference type="RefSeq" id="WP_188483139.1">
    <property type="nucleotide sequence ID" value="NZ_BMFC01000010.1"/>
</dbReference>
<proteinExistence type="inferred from homology"/>
<dbReference type="Pfam" id="PF03466">
    <property type="entry name" value="LysR_substrate"/>
    <property type="match status" value="1"/>
</dbReference>
<reference evidence="7" key="1">
    <citation type="journal article" date="2019" name="Int. J. Syst. Evol. Microbiol.">
        <title>The Global Catalogue of Microorganisms (GCM) 10K type strain sequencing project: providing services to taxonomists for standard genome sequencing and annotation.</title>
        <authorList>
            <consortium name="The Broad Institute Genomics Platform"/>
            <consortium name="The Broad Institute Genome Sequencing Center for Infectious Disease"/>
            <person name="Wu L."/>
            <person name="Ma J."/>
        </authorList>
    </citation>
    <scope>NUCLEOTIDE SEQUENCE [LARGE SCALE GENOMIC DNA]</scope>
    <source>
        <strain evidence="7">CGMCC 1.12478</strain>
    </source>
</reference>
<keyword evidence="2" id="KW-0805">Transcription regulation</keyword>
<evidence type="ECO:0000313" key="7">
    <source>
        <dbReference type="Proteomes" id="UP000645462"/>
    </source>
</evidence>
<evidence type="ECO:0000313" key="6">
    <source>
        <dbReference type="EMBL" id="GGC13718.1"/>
    </source>
</evidence>
<dbReference type="SUPFAM" id="SSF46785">
    <property type="entry name" value="Winged helix' DNA-binding domain"/>
    <property type="match status" value="1"/>
</dbReference>
<keyword evidence="7" id="KW-1185">Reference proteome</keyword>
<dbReference type="InterPro" id="IPR036390">
    <property type="entry name" value="WH_DNA-bd_sf"/>
</dbReference>
<dbReference type="InterPro" id="IPR000847">
    <property type="entry name" value="LysR_HTH_N"/>
</dbReference>
<sequence>MAGTQHLRALQALELAVRHGSIRRAAEELAITPAAAGQRIRALEDYLGTDLLLRGRSGLHPTPALEHALPDLRSAFAALDRVSETLDFQRISEIHLVADPDWTELWLLPRLPAFREAHPYICFCINGEGDVPVRLGAPDIRISRSEDAKGDILFRDLHVAITGPDNLRRLGDWDRDFELEGLPLLHIDPDQKESCLPGWPEWVAQHGMRREGADRGVNYRHLRQALAAVRENVGFLICGLCLARQDIEAGNVVLVYPADRHLSEVAPFRMFLRNETRMTAQVRRFADWLMEQARESQEWISRTAGAKPKQE</sequence>
<dbReference type="SUPFAM" id="SSF53850">
    <property type="entry name" value="Periplasmic binding protein-like II"/>
    <property type="match status" value="1"/>
</dbReference>
<dbReference type="InterPro" id="IPR058163">
    <property type="entry name" value="LysR-type_TF_proteobact-type"/>
</dbReference>
<evidence type="ECO:0000256" key="2">
    <source>
        <dbReference type="ARBA" id="ARBA00023015"/>
    </source>
</evidence>
<dbReference type="Pfam" id="PF00126">
    <property type="entry name" value="HTH_1"/>
    <property type="match status" value="1"/>
</dbReference>
<dbReference type="Gene3D" id="1.10.10.10">
    <property type="entry name" value="Winged helix-like DNA-binding domain superfamily/Winged helix DNA-binding domain"/>
    <property type="match status" value="1"/>
</dbReference>
<evidence type="ECO:0000259" key="5">
    <source>
        <dbReference type="PROSITE" id="PS50931"/>
    </source>
</evidence>
<dbReference type="PROSITE" id="PS50931">
    <property type="entry name" value="HTH_LYSR"/>
    <property type="match status" value="1"/>
</dbReference>
<evidence type="ECO:0000256" key="4">
    <source>
        <dbReference type="ARBA" id="ARBA00023163"/>
    </source>
</evidence>
<dbReference type="Gene3D" id="3.40.190.10">
    <property type="entry name" value="Periplasmic binding protein-like II"/>
    <property type="match status" value="2"/>
</dbReference>
<accession>A0ABQ1L0T5</accession>
<dbReference type="InterPro" id="IPR005119">
    <property type="entry name" value="LysR_subst-bd"/>
</dbReference>
<protein>
    <submittedName>
        <fullName evidence="6">LysR family transcriptional regulator</fullName>
    </submittedName>
</protein>
<keyword evidence="4" id="KW-0804">Transcription</keyword>
<organism evidence="6 7">
    <name type="scientific">Marivita lacus</name>
    <dbReference type="NCBI Taxonomy" id="1323742"/>
    <lineage>
        <taxon>Bacteria</taxon>
        <taxon>Pseudomonadati</taxon>
        <taxon>Pseudomonadota</taxon>
        <taxon>Alphaproteobacteria</taxon>
        <taxon>Rhodobacterales</taxon>
        <taxon>Roseobacteraceae</taxon>
        <taxon>Marivita</taxon>
    </lineage>
</organism>
<dbReference type="PANTHER" id="PTHR30537">
    <property type="entry name" value="HTH-TYPE TRANSCRIPTIONAL REGULATOR"/>
    <property type="match status" value="1"/>
</dbReference>
<dbReference type="EMBL" id="BMFC01000010">
    <property type="protein sequence ID" value="GGC13718.1"/>
    <property type="molecule type" value="Genomic_DNA"/>
</dbReference>
<dbReference type="PANTHER" id="PTHR30537:SF26">
    <property type="entry name" value="GLYCINE CLEAVAGE SYSTEM TRANSCRIPTIONAL ACTIVATOR"/>
    <property type="match status" value="1"/>
</dbReference>
<comment type="similarity">
    <text evidence="1">Belongs to the LysR transcriptional regulatory family.</text>
</comment>
<comment type="caution">
    <text evidence="6">The sequence shown here is derived from an EMBL/GenBank/DDBJ whole genome shotgun (WGS) entry which is preliminary data.</text>
</comment>
<evidence type="ECO:0000256" key="1">
    <source>
        <dbReference type="ARBA" id="ARBA00009437"/>
    </source>
</evidence>
<keyword evidence="3" id="KW-0238">DNA-binding</keyword>
<evidence type="ECO:0000256" key="3">
    <source>
        <dbReference type="ARBA" id="ARBA00023125"/>
    </source>
</evidence>
<feature type="domain" description="HTH lysR-type" evidence="5">
    <location>
        <begin position="7"/>
        <end position="62"/>
    </location>
</feature>